<dbReference type="Pfam" id="PF18480">
    <property type="entry name" value="DUF5615"/>
    <property type="match status" value="1"/>
</dbReference>
<keyword evidence="3" id="KW-1185">Reference proteome</keyword>
<evidence type="ECO:0000259" key="1">
    <source>
        <dbReference type="Pfam" id="PF18480"/>
    </source>
</evidence>
<dbReference type="EMBL" id="CP030850">
    <property type="protein sequence ID" value="AXE17295.1"/>
    <property type="molecule type" value="Genomic_DNA"/>
</dbReference>
<dbReference type="Proteomes" id="UP000251993">
    <property type="component" value="Chromosome"/>
</dbReference>
<reference evidence="2 3" key="1">
    <citation type="submission" date="2018-07" db="EMBL/GenBank/DDBJ databases">
        <title>Genome sequencing of Runella.</title>
        <authorList>
            <person name="Baek M.-G."/>
            <person name="Yi H."/>
        </authorList>
    </citation>
    <scope>NUCLEOTIDE SEQUENCE [LARGE SCALE GENOMIC DNA]</scope>
    <source>
        <strain evidence="2 3">HYN0085</strain>
    </source>
</reference>
<accession>A0A344TF74</accession>
<proteinExistence type="predicted"/>
<dbReference type="InterPro" id="IPR041049">
    <property type="entry name" value="DUF5615"/>
</dbReference>
<protein>
    <recommendedName>
        <fullName evidence="1">DUF5615 domain-containing protein</fullName>
    </recommendedName>
</protein>
<sequence>MKWLADENFPITSYKILASQGWDIKHISLENPSIQDFEVIGRAINEERIVLTFDSDFGTLVFKEGYRPLGVIYFRLPHFLPETPAQILLELDKNGFYTFEFHFTVIDDDGIRQRTIPK</sequence>
<dbReference type="AlphaFoldDB" id="A0A344TF74"/>
<evidence type="ECO:0000313" key="3">
    <source>
        <dbReference type="Proteomes" id="UP000251993"/>
    </source>
</evidence>
<dbReference type="KEGG" id="run:DR864_05895"/>
<evidence type="ECO:0000313" key="2">
    <source>
        <dbReference type="EMBL" id="AXE17295.1"/>
    </source>
</evidence>
<dbReference type="RefSeq" id="WP_114066081.1">
    <property type="nucleotide sequence ID" value="NZ_CP030850.1"/>
</dbReference>
<name>A0A344TF74_9BACT</name>
<feature type="domain" description="DUF5615" evidence="1">
    <location>
        <begin position="1"/>
        <end position="94"/>
    </location>
</feature>
<organism evidence="2 3">
    <name type="scientific">Runella rosea</name>
    <dbReference type="NCBI Taxonomy" id="2259595"/>
    <lineage>
        <taxon>Bacteria</taxon>
        <taxon>Pseudomonadati</taxon>
        <taxon>Bacteroidota</taxon>
        <taxon>Cytophagia</taxon>
        <taxon>Cytophagales</taxon>
        <taxon>Spirosomataceae</taxon>
        <taxon>Runella</taxon>
    </lineage>
</organism>
<gene>
    <name evidence="2" type="ORF">DR864_05895</name>
</gene>
<dbReference type="OrthoDB" id="9806751at2"/>